<protein>
    <recommendedName>
        <fullName evidence="3">RNA ligase domain-containing protein</fullName>
    </recommendedName>
</protein>
<name>A0A238YM74_HALEZ</name>
<accession>A0A238YM74</accession>
<gene>
    <name evidence="1" type="ORF">SAMN06266787_11437</name>
</gene>
<evidence type="ECO:0000313" key="1">
    <source>
        <dbReference type="EMBL" id="SNR71898.1"/>
    </source>
</evidence>
<reference evidence="1 2" key="1">
    <citation type="submission" date="2017-06" db="EMBL/GenBank/DDBJ databases">
        <authorList>
            <person name="Kim H.J."/>
            <person name="Triplett B.A."/>
        </authorList>
    </citation>
    <scope>NUCLEOTIDE SEQUENCE [LARGE SCALE GENOMIC DNA]</scope>
    <source>
        <strain evidence="1 2">DSM 19316</strain>
    </source>
</reference>
<organism evidence="1 2">
    <name type="scientific">Halorubrum ezzemoulense</name>
    <name type="common">Halorubrum chaoviator</name>
    <dbReference type="NCBI Taxonomy" id="337243"/>
    <lineage>
        <taxon>Archaea</taxon>
        <taxon>Methanobacteriati</taxon>
        <taxon>Methanobacteriota</taxon>
        <taxon>Stenosarchaea group</taxon>
        <taxon>Halobacteria</taxon>
        <taxon>Halobacteriales</taxon>
        <taxon>Haloferacaceae</taxon>
        <taxon>Halorubrum</taxon>
    </lineage>
</organism>
<evidence type="ECO:0000313" key="2">
    <source>
        <dbReference type="Proteomes" id="UP000198297"/>
    </source>
</evidence>
<dbReference type="AlphaFoldDB" id="A0A238YM74"/>
<proteinExistence type="predicted"/>
<evidence type="ECO:0008006" key="3">
    <source>
        <dbReference type="Google" id="ProtNLM"/>
    </source>
</evidence>
<dbReference type="RefSeq" id="WP_089309173.1">
    <property type="nucleotide sequence ID" value="NZ_FZNK01000014.1"/>
</dbReference>
<sequence>MHQFGSLPSLATVADGVLTGHLWLTEYLAGGHLRFRMQPSGLLQFGDRTTVYDDPEALPPQYRLAVRSVREQFDRDAFRTADIDPSAVVFHGVATFTTGFAYDWDRLPPFVGHDVWVSDAEQYRPPDAVDTIFETLGLEAVNTIARERHARDFDPTTYTIPPSAWGDRTAAGVVVRNKTTGRGVIWPDTAPTSNVPHETDLETLVTEFVTPACLDRITATISPPVTVEQLATRVHEHLWHEVFGSVIEVEPPVAPDVIRQECRTYLAAD</sequence>
<dbReference type="EMBL" id="FZNK01000014">
    <property type="protein sequence ID" value="SNR71898.1"/>
    <property type="molecule type" value="Genomic_DNA"/>
</dbReference>
<dbReference type="Proteomes" id="UP000198297">
    <property type="component" value="Unassembled WGS sequence"/>
</dbReference>